<dbReference type="PROSITE" id="PS50041">
    <property type="entry name" value="C_TYPE_LECTIN_2"/>
    <property type="match status" value="1"/>
</dbReference>
<dbReference type="OrthoDB" id="5780698at2759"/>
<protein>
    <submittedName>
        <fullName evidence="2">Lectin C-type domain protein</fullName>
    </submittedName>
</protein>
<dbReference type="Proteomes" id="UP000230423">
    <property type="component" value="Unassembled WGS sequence"/>
</dbReference>
<sequence>MRISAGTQARLVKTNAWIGLRLAAQKSRLWIWTDGSPVNYSKWAPEEPHTWSAKEGCAQIFNATKDYDTHKYIMWSNYICSEQLKSFVCKVKKVKKLPSVKKLRRSCSTA</sequence>
<accession>A0A2G9UZN4</accession>
<organism evidence="2 3">
    <name type="scientific">Teladorsagia circumcincta</name>
    <name type="common">Brown stomach worm</name>
    <name type="synonym">Ostertagia circumcincta</name>
    <dbReference type="NCBI Taxonomy" id="45464"/>
    <lineage>
        <taxon>Eukaryota</taxon>
        <taxon>Metazoa</taxon>
        <taxon>Ecdysozoa</taxon>
        <taxon>Nematoda</taxon>
        <taxon>Chromadorea</taxon>
        <taxon>Rhabditida</taxon>
        <taxon>Rhabditina</taxon>
        <taxon>Rhabditomorpha</taxon>
        <taxon>Strongyloidea</taxon>
        <taxon>Trichostrongylidae</taxon>
        <taxon>Teladorsagia</taxon>
    </lineage>
</organism>
<reference evidence="2 3" key="1">
    <citation type="submission" date="2015-09" db="EMBL/GenBank/DDBJ databases">
        <title>Draft genome of the parasitic nematode Teladorsagia circumcincta isolate WARC Sus (inbred).</title>
        <authorList>
            <person name="Mitreva M."/>
        </authorList>
    </citation>
    <scope>NUCLEOTIDE SEQUENCE [LARGE SCALE GENOMIC DNA]</scope>
    <source>
        <strain evidence="2 3">S</strain>
    </source>
</reference>
<dbReference type="InterPro" id="IPR050111">
    <property type="entry name" value="C-type_lectin/snaclec_domain"/>
</dbReference>
<dbReference type="AlphaFoldDB" id="A0A2G9UZN4"/>
<dbReference type="EMBL" id="KZ345111">
    <property type="protein sequence ID" value="PIO75719.1"/>
    <property type="molecule type" value="Genomic_DNA"/>
</dbReference>
<dbReference type="InterPro" id="IPR001304">
    <property type="entry name" value="C-type_lectin-like"/>
</dbReference>
<dbReference type="Pfam" id="PF00059">
    <property type="entry name" value="Lectin_C"/>
    <property type="match status" value="1"/>
</dbReference>
<proteinExistence type="predicted"/>
<dbReference type="InterPro" id="IPR016186">
    <property type="entry name" value="C-type_lectin-like/link_sf"/>
</dbReference>
<dbReference type="SUPFAM" id="SSF56436">
    <property type="entry name" value="C-type lectin-like"/>
    <property type="match status" value="1"/>
</dbReference>
<evidence type="ECO:0000313" key="3">
    <source>
        <dbReference type="Proteomes" id="UP000230423"/>
    </source>
</evidence>
<dbReference type="InterPro" id="IPR016187">
    <property type="entry name" value="CTDL_fold"/>
</dbReference>
<evidence type="ECO:0000313" key="2">
    <source>
        <dbReference type="EMBL" id="PIO75719.1"/>
    </source>
</evidence>
<keyword evidence="3" id="KW-1185">Reference proteome</keyword>
<dbReference type="Gene3D" id="3.10.100.10">
    <property type="entry name" value="Mannose-Binding Protein A, subunit A"/>
    <property type="match status" value="1"/>
</dbReference>
<name>A0A2G9UZN4_TELCI</name>
<dbReference type="PANTHER" id="PTHR22803">
    <property type="entry name" value="MANNOSE, PHOSPHOLIPASE, LECTIN RECEPTOR RELATED"/>
    <property type="match status" value="1"/>
</dbReference>
<gene>
    <name evidence="2" type="ORF">TELCIR_02201</name>
</gene>
<feature type="domain" description="C-type lectin" evidence="1">
    <location>
        <begin position="14"/>
        <end position="84"/>
    </location>
</feature>
<evidence type="ECO:0000259" key="1">
    <source>
        <dbReference type="PROSITE" id="PS50041"/>
    </source>
</evidence>